<name>E3MZ11_CAERE</name>
<sequence length="319" mass="36818">MVVRNVTAIKILDQSFIYSSDDALAGSMVSVECFIGFWMLFAVVVGCHRIPAMRSPFGILMINQNITQLIACLTSGSFFFLGVLLNIKVVLDHSNYFGNFTICLLPVVIGSFFLMSLNRFCASTMVFTYKTIFSNENIRRFIIFNWAFSGVFWAWVILSRECNFVFFHYGWIFTGDVYTEICRDLIITYNTVVQLTMTSLIFVLDVATLCILVCGRGRVYKKQSASVRKREMSFAGQVLIQGIVFFMHGFWYDMGYSWLPGNDERWKYFFTTSFSSNLLHTFDPLIVFLFNPEFRRWIIRFHHSAFKKNQVTAVSAISS</sequence>
<dbReference type="PANTHER" id="PTHR23017:SF24">
    <property type="entry name" value="7TM GPCR SERPENTINE RECEPTOR CLASS X (SRX) DOMAIN-CONTAINING PROTEIN-RELATED"/>
    <property type="match status" value="1"/>
</dbReference>
<dbReference type="KEGG" id="crq:GCK72_019766"/>
<evidence type="ECO:0000313" key="2">
    <source>
        <dbReference type="Proteomes" id="UP000008281"/>
    </source>
</evidence>
<dbReference type="GO" id="GO:0035641">
    <property type="term" value="P:locomotory exploration behavior"/>
    <property type="evidence" value="ECO:0007669"/>
    <property type="project" value="EnsemblMetazoa"/>
</dbReference>
<dbReference type="GeneID" id="9801866"/>
<dbReference type="eggNOG" id="ENOG502TH26">
    <property type="taxonomic scope" value="Eukaryota"/>
</dbReference>
<dbReference type="OrthoDB" id="5790757at2759"/>
<dbReference type="GO" id="GO:0097730">
    <property type="term" value="C:non-motile cilium"/>
    <property type="evidence" value="ECO:0007669"/>
    <property type="project" value="EnsemblMetazoa"/>
</dbReference>
<dbReference type="GO" id="GO:0016503">
    <property type="term" value="F:pheromone receptor activity"/>
    <property type="evidence" value="ECO:0007669"/>
    <property type="project" value="EnsemblMetazoa"/>
</dbReference>
<dbReference type="FunCoup" id="E3MZ11">
    <property type="interactions" value="1"/>
</dbReference>
<proteinExistence type="predicted"/>
<dbReference type="InterPro" id="IPR019430">
    <property type="entry name" value="7TM_GPCR_serpentine_rcpt_Srx"/>
</dbReference>
<dbReference type="Gene3D" id="1.20.1070.10">
    <property type="entry name" value="Rhodopsin 7-helix transmembrane proteins"/>
    <property type="match status" value="1"/>
</dbReference>
<organism evidence="2">
    <name type="scientific">Caenorhabditis remanei</name>
    <name type="common">Caenorhabditis vulgaris</name>
    <dbReference type="NCBI Taxonomy" id="31234"/>
    <lineage>
        <taxon>Eukaryota</taxon>
        <taxon>Metazoa</taxon>
        <taxon>Ecdysozoa</taxon>
        <taxon>Nematoda</taxon>
        <taxon>Chromadorea</taxon>
        <taxon>Rhabditida</taxon>
        <taxon>Rhabditina</taxon>
        <taxon>Rhabditomorpha</taxon>
        <taxon>Rhabditoidea</taxon>
        <taxon>Rhabditidae</taxon>
        <taxon>Peloderinae</taxon>
        <taxon>Caenorhabditis</taxon>
    </lineage>
</organism>
<dbReference type="OMA" id="ILMINQN"/>
<dbReference type="CTD" id="9801866"/>
<dbReference type="Pfam" id="PF10328">
    <property type="entry name" value="7TM_GPCR_Srx"/>
    <property type="match status" value="1"/>
</dbReference>
<dbReference type="Proteomes" id="UP000008281">
    <property type="component" value="Unassembled WGS sequence"/>
</dbReference>
<dbReference type="STRING" id="31234.E3MZ11"/>
<dbReference type="AlphaFoldDB" id="E3MZ11"/>
<gene>
    <name evidence="1" type="primary">Cre-srx-43</name>
    <name evidence="1" type="ORF">CRE_05067</name>
</gene>
<reference evidence="1" key="1">
    <citation type="submission" date="2007-07" db="EMBL/GenBank/DDBJ databases">
        <title>PCAP assembly of the Caenorhabditis remanei genome.</title>
        <authorList>
            <consortium name="The Caenorhabditis remanei Sequencing Consortium"/>
            <person name="Wilson R.K."/>
        </authorList>
    </citation>
    <scope>NUCLEOTIDE SEQUENCE [LARGE SCALE GENOMIC DNA]</scope>
    <source>
        <strain evidence="1">PB4641</strain>
    </source>
</reference>
<protein>
    <submittedName>
        <fullName evidence="1">CRE-SRX-43 protein</fullName>
    </submittedName>
</protein>
<keyword evidence="2" id="KW-1185">Reference proteome</keyword>
<dbReference type="HOGENOM" id="CLU_059630_3_1_1"/>
<dbReference type="SUPFAM" id="SSF81321">
    <property type="entry name" value="Family A G protein-coupled receptor-like"/>
    <property type="match status" value="1"/>
</dbReference>
<dbReference type="GO" id="GO:0071444">
    <property type="term" value="P:cellular response to pheromone"/>
    <property type="evidence" value="ECO:0007669"/>
    <property type="project" value="EnsemblMetazoa"/>
</dbReference>
<accession>E3MZ11</accession>
<dbReference type="GO" id="GO:0019722">
    <property type="term" value="P:calcium-mediated signaling"/>
    <property type="evidence" value="ECO:0007669"/>
    <property type="project" value="EnsemblMetazoa"/>
</dbReference>
<dbReference type="GO" id="GO:0043204">
    <property type="term" value="C:perikaryon"/>
    <property type="evidence" value="ECO:0007669"/>
    <property type="project" value="EnsemblMetazoa"/>
</dbReference>
<dbReference type="EMBL" id="DS268499">
    <property type="protein sequence ID" value="EFP12802.1"/>
    <property type="molecule type" value="Genomic_DNA"/>
</dbReference>
<evidence type="ECO:0000313" key="1">
    <source>
        <dbReference type="EMBL" id="EFP12802.1"/>
    </source>
</evidence>
<dbReference type="RefSeq" id="XP_003098583.2">
    <property type="nucleotide sequence ID" value="XM_003098535.2"/>
</dbReference>
<dbReference type="PANTHER" id="PTHR23017">
    <property type="entry name" value="SERPENTINE RECEPTOR, CLASS X"/>
    <property type="match status" value="1"/>
</dbReference>